<feature type="transmembrane region" description="Helical" evidence="11">
    <location>
        <begin position="271"/>
        <end position="292"/>
    </location>
</feature>
<gene>
    <name evidence="14" type="primary">LOC101986078</name>
</gene>
<keyword evidence="13" id="KW-1185">Reference proteome</keyword>
<evidence type="ECO:0000256" key="11">
    <source>
        <dbReference type="RuleBase" id="RU364061"/>
    </source>
</evidence>
<comment type="subcellular location">
    <subcellularLocation>
        <location evidence="1 11">Cell membrane</location>
        <topology evidence="1 11">Multi-pass membrane protein</topology>
    </subcellularLocation>
</comment>
<dbReference type="Proteomes" id="UP000694915">
    <property type="component" value="Unplaced"/>
</dbReference>
<keyword evidence="6 11" id="KW-1133">Transmembrane helix</keyword>
<feature type="transmembrane region" description="Helical" evidence="11">
    <location>
        <begin position="137"/>
        <end position="158"/>
    </location>
</feature>
<dbReference type="SUPFAM" id="SSF81321">
    <property type="entry name" value="Family A G protein-coupled receptor-like"/>
    <property type="match status" value="1"/>
</dbReference>
<dbReference type="PANTHER" id="PTHR24062">
    <property type="entry name" value="VOMERONASAL TYPE-1 RECEPTOR"/>
    <property type="match status" value="1"/>
</dbReference>
<keyword evidence="10 11" id="KW-0807">Transducer</keyword>
<dbReference type="Pfam" id="PF03402">
    <property type="entry name" value="V1R"/>
    <property type="match status" value="1"/>
</dbReference>
<protein>
    <recommendedName>
        <fullName evidence="11">Vomeronasal type-1 receptor</fullName>
    </recommendedName>
</protein>
<evidence type="ECO:0000313" key="14">
    <source>
        <dbReference type="RefSeq" id="XP_005372009.1"/>
    </source>
</evidence>
<dbReference type="PRINTS" id="PR01534">
    <property type="entry name" value="VOMERONASL1R"/>
</dbReference>
<evidence type="ECO:0000259" key="12">
    <source>
        <dbReference type="PROSITE" id="PS50262"/>
    </source>
</evidence>
<keyword evidence="7 11" id="KW-0297">G-protein coupled receptor</keyword>
<dbReference type="GeneID" id="101986078"/>
<comment type="similarity">
    <text evidence="2 11">Belongs to the G-protein coupled receptor 1 family.</text>
</comment>
<evidence type="ECO:0000256" key="6">
    <source>
        <dbReference type="ARBA" id="ARBA00022989"/>
    </source>
</evidence>
<evidence type="ECO:0000256" key="5">
    <source>
        <dbReference type="ARBA" id="ARBA00022692"/>
    </source>
</evidence>
<dbReference type="InterPro" id="IPR004072">
    <property type="entry name" value="Vmron_rcpt_1"/>
</dbReference>
<keyword evidence="5 11" id="KW-0812">Transmembrane</keyword>
<keyword evidence="4 11" id="KW-0589">Pheromone response</keyword>
<keyword evidence="9 11" id="KW-0675">Receptor</keyword>
<feature type="transmembrane region" description="Helical" evidence="11">
    <location>
        <begin position="51"/>
        <end position="70"/>
    </location>
</feature>
<organism evidence="13 14">
    <name type="scientific">Microtus ochrogaster</name>
    <name type="common">Prairie vole</name>
    <dbReference type="NCBI Taxonomy" id="79684"/>
    <lineage>
        <taxon>Eukaryota</taxon>
        <taxon>Metazoa</taxon>
        <taxon>Chordata</taxon>
        <taxon>Craniata</taxon>
        <taxon>Vertebrata</taxon>
        <taxon>Euteleostomi</taxon>
        <taxon>Mammalia</taxon>
        <taxon>Eutheria</taxon>
        <taxon>Euarchontoglires</taxon>
        <taxon>Glires</taxon>
        <taxon>Rodentia</taxon>
        <taxon>Myomorpha</taxon>
        <taxon>Muroidea</taxon>
        <taxon>Cricetidae</taxon>
        <taxon>Arvicolinae</taxon>
        <taxon>Microtus</taxon>
    </lineage>
</organism>
<feature type="domain" description="G-protein coupled receptors family 1 profile" evidence="12">
    <location>
        <begin position="30"/>
        <end position="292"/>
    </location>
</feature>
<dbReference type="RefSeq" id="XP_005372009.1">
    <property type="nucleotide sequence ID" value="XM_005371952.1"/>
</dbReference>
<evidence type="ECO:0000256" key="10">
    <source>
        <dbReference type="ARBA" id="ARBA00023224"/>
    </source>
</evidence>
<dbReference type="Gene3D" id="1.20.1070.10">
    <property type="entry name" value="Rhodopsin 7-helix transmembrane proteins"/>
    <property type="match status" value="1"/>
</dbReference>
<feature type="transmembrane region" description="Helical" evidence="11">
    <location>
        <begin position="170"/>
        <end position="190"/>
    </location>
</feature>
<evidence type="ECO:0000256" key="1">
    <source>
        <dbReference type="ARBA" id="ARBA00004651"/>
    </source>
</evidence>
<evidence type="ECO:0000313" key="13">
    <source>
        <dbReference type="Proteomes" id="UP000694915"/>
    </source>
</evidence>
<evidence type="ECO:0000256" key="9">
    <source>
        <dbReference type="ARBA" id="ARBA00023170"/>
    </source>
</evidence>
<evidence type="ECO:0000256" key="8">
    <source>
        <dbReference type="ARBA" id="ARBA00023136"/>
    </source>
</evidence>
<dbReference type="InterPro" id="IPR017452">
    <property type="entry name" value="GPCR_Rhodpsn_7TM"/>
</dbReference>
<feature type="transmembrane region" description="Helical" evidence="11">
    <location>
        <begin position="241"/>
        <end position="259"/>
    </location>
</feature>
<keyword evidence="3 11" id="KW-1003">Cell membrane</keyword>
<feature type="transmembrane region" description="Helical" evidence="11">
    <location>
        <begin position="12"/>
        <end position="39"/>
    </location>
</feature>
<accession>A0ABM0LSL1</accession>
<sequence length="312" mass="36215">MAPNHMTDIWNLIIGLIFLSQTTIGILGNFSLMLYYVVLYSKERTLKPADMILFNLTTANIMIILSSGLPHTITPFVLRQLLNYFGCRLIFYIERVGRSLSIGTSCLLSVFQAMTISPRESCWKDHKVKVSRSIGCIISLLWLFYILMHFIFFIYPFIRRNDKNMTRTQDFGHCLIVLHNEIINLLFIALVVFPEVLFSVLIIWSSGFIVVILYRHKQRVQHIRRTHGSSRNSPESRATKNILALVSTFLIFYTLSSILQGSITFSYDHNWWLMNITSFTSLCFSSFGPFVLMNHYSIVSRFSFVCYSNKNY</sequence>
<feature type="transmembrane region" description="Helical" evidence="11">
    <location>
        <begin position="196"/>
        <end position="214"/>
    </location>
</feature>
<evidence type="ECO:0000256" key="2">
    <source>
        <dbReference type="ARBA" id="ARBA00010663"/>
    </source>
</evidence>
<evidence type="ECO:0000256" key="3">
    <source>
        <dbReference type="ARBA" id="ARBA00022475"/>
    </source>
</evidence>
<evidence type="ECO:0000256" key="7">
    <source>
        <dbReference type="ARBA" id="ARBA00023040"/>
    </source>
</evidence>
<evidence type="ECO:0000256" key="4">
    <source>
        <dbReference type="ARBA" id="ARBA00022507"/>
    </source>
</evidence>
<proteinExistence type="inferred from homology"/>
<keyword evidence="8 11" id="KW-0472">Membrane</keyword>
<dbReference type="PROSITE" id="PS50262">
    <property type="entry name" value="G_PROTEIN_RECEP_F1_2"/>
    <property type="match status" value="1"/>
</dbReference>
<reference evidence="14" key="1">
    <citation type="submission" date="2025-08" db="UniProtKB">
        <authorList>
            <consortium name="RefSeq"/>
        </authorList>
    </citation>
    <scope>IDENTIFICATION</scope>
</reference>
<name>A0ABM0LSL1_MICOH</name>